<sequence length="386" mass="42876">MKSKGSIAEISNVEDMGSDSSSESYFQMGDTTSDDFFAYCEAEDNYHDASSYANACDSDNDSEAVSSIPSRKQQRERRKSEKDRLNRTLFVGNLPSWITKKALQKLFNGALRESEIDSSKCKVESVRIRGGVSTTGGKSNQALKRAVIRHEFAAGDKHTLIGFVVLTSRDGIPAALKINGRFLTPKDGSSDTGRHIRVDVSNRKKYNNQNSIFVGNLPFSVNEEEVRNIFSQFGEIKGVRLIRDRATGAVKGIGFVEFEDPSSVQLAVRQSAVTSEGSQALCIGGRQVRVQAWKSIKKAKEGKGQTHQKFATKREKKNAHTSAVRIPTNIRGEVAKKEFIKRALKKRFDRRQKAVEPSAVEGAKKGKRGAKNKMKKVRHRDRAKMA</sequence>
<accession>A0A0R3TUK3</accession>
<keyword evidence="1" id="KW-0677">Repeat</keyword>
<proteinExistence type="predicted"/>
<feature type="region of interest" description="Disordered" evidence="4">
    <location>
        <begin position="300"/>
        <end position="322"/>
    </location>
</feature>
<evidence type="ECO:0000256" key="1">
    <source>
        <dbReference type="ARBA" id="ARBA00022737"/>
    </source>
</evidence>
<dbReference type="WBParaSite" id="HNAJ_0001144601-mRNA-1">
    <property type="protein sequence ID" value="HNAJ_0001144601-mRNA-1"/>
    <property type="gene ID" value="HNAJ_0001144601"/>
</dbReference>
<dbReference type="SUPFAM" id="SSF54928">
    <property type="entry name" value="RNA-binding domain, RBD"/>
    <property type="match status" value="2"/>
</dbReference>
<evidence type="ECO:0000256" key="2">
    <source>
        <dbReference type="ARBA" id="ARBA00022884"/>
    </source>
</evidence>
<gene>
    <name evidence="6" type="ORF">HNAJ_LOCUS11436</name>
</gene>
<protein>
    <submittedName>
        <fullName evidence="8">RNA-binding protein 34</fullName>
    </submittedName>
</protein>
<evidence type="ECO:0000256" key="3">
    <source>
        <dbReference type="PROSITE-ProRule" id="PRU00176"/>
    </source>
</evidence>
<dbReference type="InterPro" id="IPR012677">
    <property type="entry name" value="Nucleotide-bd_a/b_plait_sf"/>
</dbReference>
<evidence type="ECO:0000313" key="8">
    <source>
        <dbReference type="WBParaSite" id="HNAJ_0001144601-mRNA-1"/>
    </source>
</evidence>
<evidence type="ECO:0000313" key="6">
    <source>
        <dbReference type="EMBL" id="VDO10452.1"/>
    </source>
</evidence>
<dbReference type="Pfam" id="PF00076">
    <property type="entry name" value="RRM_1"/>
    <property type="match status" value="1"/>
</dbReference>
<feature type="compositionally biased region" description="Polar residues" evidence="4">
    <location>
        <begin position="18"/>
        <end position="27"/>
    </location>
</feature>
<name>A0A0R3TUK3_RODNA</name>
<organism evidence="8">
    <name type="scientific">Rodentolepis nana</name>
    <name type="common">Dwarf tapeworm</name>
    <name type="synonym">Hymenolepis nana</name>
    <dbReference type="NCBI Taxonomy" id="102285"/>
    <lineage>
        <taxon>Eukaryota</taxon>
        <taxon>Metazoa</taxon>
        <taxon>Spiralia</taxon>
        <taxon>Lophotrochozoa</taxon>
        <taxon>Platyhelminthes</taxon>
        <taxon>Cestoda</taxon>
        <taxon>Eucestoda</taxon>
        <taxon>Cyclophyllidea</taxon>
        <taxon>Hymenolepididae</taxon>
        <taxon>Rodentolepis</taxon>
    </lineage>
</organism>
<evidence type="ECO:0000313" key="7">
    <source>
        <dbReference type="Proteomes" id="UP000278807"/>
    </source>
</evidence>
<dbReference type="STRING" id="102285.A0A0R3TUK3"/>
<evidence type="ECO:0000256" key="4">
    <source>
        <dbReference type="SAM" id="MobiDB-lite"/>
    </source>
</evidence>
<evidence type="ECO:0000259" key="5">
    <source>
        <dbReference type="PROSITE" id="PS50102"/>
    </source>
</evidence>
<dbReference type="SMART" id="SM00360">
    <property type="entry name" value="RRM"/>
    <property type="match status" value="2"/>
</dbReference>
<dbReference type="OrthoDB" id="442677at2759"/>
<dbReference type="EMBL" id="UZAE01013577">
    <property type="protein sequence ID" value="VDO10452.1"/>
    <property type="molecule type" value="Genomic_DNA"/>
</dbReference>
<dbReference type="PANTHER" id="PTHR23236">
    <property type="entry name" value="EUKARYOTIC TRANSLATION INITIATION FACTOR 4B/4H"/>
    <property type="match status" value="1"/>
</dbReference>
<keyword evidence="7" id="KW-1185">Reference proteome</keyword>
<feature type="compositionally biased region" description="Basic residues" evidence="4">
    <location>
        <begin position="365"/>
        <end position="386"/>
    </location>
</feature>
<dbReference type="InterPro" id="IPR035979">
    <property type="entry name" value="RBD_domain_sf"/>
</dbReference>
<dbReference type="Gene3D" id="3.30.70.330">
    <property type="match status" value="2"/>
</dbReference>
<dbReference type="GO" id="GO:0003723">
    <property type="term" value="F:RNA binding"/>
    <property type="evidence" value="ECO:0007669"/>
    <property type="project" value="UniProtKB-UniRule"/>
</dbReference>
<dbReference type="PROSITE" id="PS50102">
    <property type="entry name" value="RRM"/>
    <property type="match status" value="2"/>
</dbReference>
<dbReference type="Proteomes" id="UP000278807">
    <property type="component" value="Unassembled WGS sequence"/>
</dbReference>
<dbReference type="PANTHER" id="PTHR23236:SF119">
    <property type="entry name" value="NUCLEAR RNA-BINDING PROTEIN SART-3"/>
    <property type="match status" value="1"/>
</dbReference>
<feature type="region of interest" description="Disordered" evidence="4">
    <location>
        <begin position="346"/>
        <end position="386"/>
    </location>
</feature>
<dbReference type="InterPro" id="IPR000504">
    <property type="entry name" value="RRM_dom"/>
</dbReference>
<feature type="region of interest" description="Disordered" evidence="4">
    <location>
        <begin position="1"/>
        <end position="27"/>
    </location>
</feature>
<keyword evidence="2 3" id="KW-0694">RNA-binding</keyword>
<feature type="domain" description="RRM" evidence="5">
    <location>
        <begin position="87"/>
        <end position="203"/>
    </location>
</feature>
<dbReference type="PROSITE" id="PS50096">
    <property type="entry name" value="IQ"/>
    <property type="match status" value="1"/>
</dbReference>
<feature type="domain" description="RRM" evidence="5">
    <location>
        <begin position="210"/>
        <end position="295"/>
    </location>
</feature>
<reference evidence="6 7" key="2">
    <citation type="submission" date="2018-11" db="EMBL/GenBank/DDBJ databases">
        <authorList>
            <consortium name="Pathogen Informatics"/>
        </authorList>
    </citation>
    <scope>NUCLEOTIDE SEQUENCE [LARGE SCALE GENOMIC DNA]</scope>
</reference>
<dbReference type="AlphaFoldDB" id="A0A0R3TUK3"/>
<reference evidence="8" key="1">
    <citation type="submission" date="2017-02" db="UniProtKB">
        <authorList>
            <consortium name="WormBaseParasite"/>
        </authorList>
    </citation>
    <scope>IDENTIFICATION</scope>
</reference>
<feature type="compositionally biased region" description="Basic residues" evidence="4">
    <location>
        <begin position="310"/>
        <end position="319"/>
    </location>
</feature>
<feature type="region of interest" description="Disordered" evidence="4">
    <location>
        <begin position="57"/>
        <end position="84"/>
    </location>
</feature>
<dbReference type="CDD" id="cd12395">
    <property type="entry name" value="RRM2_RBM34"/>
    <property type="match status" value="1"/>
</dbReference>
<dbReference type="InterPro" id="IPR034221">
    <property type="entry name" value="RBM34_RRM2"/>
</dbReference>